<dbReference type="InterPro" id="IPR023772">
    <property type="entry name" value="DNA-bd_HTH_TetR-type_CS"/>
</dbReference>
<feature type="DNA-binding region" description="H-T-H motif" evidence="4">
    <location>
        <begin position="23"/>
        <end position="42"/>
    </location>
</feature>
<evidence type="ECO:0000256" key="4">
    <source>
        <dbReference type="PROSITE-ProRule" id="PRU00335"/>
    </source>
</evidence>
<protein>
    <submittedName>
        <fullName evidence="6">TetR/AcrR family transcriptional regulator</fullName>
    </submittedName>
</protein>
<keyword evidence="3" id="KW-0804">Transcription</keyword>
<dbReference type="InterPro" id="IPR009057">
    <property type="entry name" value="Homeodomain-like_sf"/>
</dbReference>
<dbReference type="InterPro" id="IPR001647">
    <property type="entry name" value="HTH_TetR"/>
</dbReference>
<keyword evidence="1" id="KW-0805">Transcription regulation</keyword>
<evidence type="ECO:0000259" key="5">
    <source>
        <dbReference type="PROSITE" id="PS50977"/>
    </source>
</evidence>
<evidence type="ECO:0000256" key="2">
    <source>
        <dbReference type="ARBA" id="ARBA00023125"/>
    </source>
</evidence>
<evidence type="ECO:0000256" key="3">
    <source>
        <dbReference type="ARBA" id="ARBA00023163"/>
    </source>
</evidence>
<dbReference type="SUPFAM" id="SSF46689">
    <property type="entry name" value="Homeodomain-like"/>
    <property type="match status" value="1"/>
</dbReference>
<dbReference type="PANTHER" id="PTHR47506:SF1">
    <property type="entry name" value="HTH-TYPE TRANSCRIPTIONAL REGULATOR YJDC"/>
    <property type="match status" value="1"/>
</dbReference>
<name>A0ABV4LP44_VIBSP</name>
<dbReference type="PANTHER" id="PTHR47506">
    <property type="entry name" value="TRANSCRIPTIONAL REGULATORY PROTEIN"/>
    <property type="match status" value="1"/>
</dbReference>
<gene>
    <name evidence="6" type="ORF">ACED33_02150</name>
</gene>
<dbReference type="PROSITE" id="PS01081">
    <property type="entry name" value="HTH_TETR_1"/>
    <property type="match status" value="1"/>
</dbReference>
<keyword evidence="2 4" id="KW-0238">DNA-binding</keyword>
<dbReference type="PROSITE" id="PS50977">
    <property type="entry name" value="HTH_TETR_2"/>
    <property type="match status" value="1"/>
</dbReference>
<accession>A0ABV4LP44</accession>
<dbReference type="RefSeq" id="WP_371690499.1">
    <property type="nucleotide sequence ID" value="NZ_JBGONW010000002.1"/>
</dbReference>
<evidence type="ECO:0000256" key="1">
    <source>
        <dbReference type="ARBA" id="ARBA00023015"/>
    </source>
</evidence>
<sequence length="172" mass="19253">MLREQIAASLEVAFSQQGFAEPSVAQLKTACDVSLRTLYKHFPSKEAMIVGALEHRHQRYLSLLLEDSPRSGYQAITHIFNKLQQWMEEYAPHGCMSMNALAAFPDNELINQAVIEHKKEVQALMAKQSQREDLASELFLLHEGVSSAWPVLGEEAAASAQNMVTKLLKETV</sequence>
<organism evidence="6 7">
    <name type="scientific">Vibrio splendidus</name>
    <dbReference type="NCBI Taxonomy" id="29497"/>
    <lineage>
        <taxon>Bacteria</taxon>
        <taxon>Pseudomonadati</taxon>
        <taxon>Pseudomonadota</taxon>
        <taxon>Gammaproteobacteria</taxon>
        <taxon>Vibrionales</taxon>
        <taxon>Vibrionaceae</taxon>
        <taxon>Vibrio</taxon>
    </lineage>
</organism>
<comment type="caution">
    <text evidence="6">The sequence shown here is derived from an EMBL/GenBank/DDBJ whole genome shotgun (WGS) entry which is preliminary data.</text>
</comment>
<dbReference type="EMBL" id="JBGOOW010000001">
    <property type="protein sequence ID" value="MEZ8179467.1"/>
    <property type="molecule type" value="Genomic_DNA"/>
</dbReference>
<feature type="domain" description="HTH tetR-type" evidence="5">
    <location>
        <begin position="1"/>
        <end position="60"/>
    </location>
</feature>
<evidence type="ECO:0000313" key="7">
    <source>
        <dbReference type="Proteomes" id="UP001569200"/>
    </source>
</evidence>
<dbReference type="Pfam" id="PF00440">
    <property type="entry name" value="TetR_N"/>
    <property type="match status" value="1"/>
</dbReference>
<reference evidence="6 7" key="1">
    <citation type="submission" date="2024-06" db="EMBL/GenBank/DDBJ databases">
        <authorList>
            <person name="Steensen K."/>
            <person name="Seneca J."/>
            <person name="Bartlau N."/>
            <person name="Yu A.X."/>
            <person name="Polz M.F."/>
        </authorList>
    </citation>
    <scope>NUCLEOTIDE SEQUENCE [LARGE SCALE GENOMIC DNA]</scope>
    <source>
        <strain evidence="6 7">1F145</strain>
    </source>
</reference>
<proteinExistence type="predicted"/>
<evidence type="ECO:0000313" key="6">
    <source>
        <dbReference type="EMBL" id="MEZ8179467.1"/>
    </source>
</evidence>
<dbReference type="Proteomes" id="UP001569200">
    <property type="component" value="Unassembled WGS sequence"/>
</dbReference>
<keyword evidence="7" id="KW-1185">Reference proteome</keyword>
<dbReference type="Gene3D" id="1.10.357.10">
    <property type="entry name" value="Tetracycline Repressor, domain 2"/>
    <property type="match status" value="1"/>
</dbReference>